<dbReference type="Proteomes" id="UP000662931">
    <property type="component" value="Chromosome 1"/>
</dbReference>
<accession>A0A875S0Z7</accession>
<dbReference type="SUPFAM" id="SSF48371">
    <property type="entry name" value="ARM repeat"/>
    <property type="match status" value="1"/>
</dbReference>
<dbReference type="GO" id="GO:0005829">
    <property type="term" value="C:cytosol"/>
    <property type="evidence" value="ECO:0007669"/>
    <property type="project" value="TreeGrafter"/>
</dbReference>
<feature type="domain" description="Ataxin-10" evidence="7">
    <location>
        <begin position="420"/>
        <end position="521"/>
    </location>
</feature>
<proteinExistence type="inferred from homology"/>
<organism evidence="8 9">
    <name type="scientific">Eeniella nana</name>
    <name type="common">Yeast</name>
    <name type="synonym">Brettanomyces nanus</name>
    <dbReference type="NCBI Taxonomy" id="13502"/>
    <lineage>
        <taxon>Eukaryota</taxon>
        <taxon>Fungi</taxon>
        <taxon>Dikarya</taxon>
        <taxon>Ascomycota</taxon>
        <taxon>Saccharomycotina</taxon>
        <taxon>Pichiomycetes</taxon>
        <taxon>Pichiales</taxon>
        <taxon>Pichiaceae</taxon>
        <taxon>Brettanomyces</taxon>
    </lineage>
</organism>
<keyword evidence="2" id="KW-0132">Cell division</keyword>
<evidence type="ECO:0000256" key="6">
    <source>
        <dbReference type="ARBA" id="ARBA00044805"/>
    </source>
</evidence>
<name>A0A875S0Z7_EENNA</name>
<comment type="similarity">
    <text evidence="1">Belongs to the ataxin-10 family.</text>
</comment>
<evidence type="ECO:0000313" key="9">
    <source>
        <dbReference type="Proteomes" id="UP000662931"/>
    </source>
</evidence>
<comment type="function">
    <text evidence="4">May play a role in the regulation of cytokinesis.</text>
</comment>
<dbReference type="GO" id="GO:0051301">
    <property type="term" value="P:cell division"/>
    <property type="evidence" value="ECO:0007669"/>
    <property type="project" value="UniProtKB-KW"/>
</dbReference>
<dbReference type="EMBL" id="CP064812">
    <property type="protein sequence ID" value="QPG74583.1"/>
    <property type="molecule type" value="Genomic_DNA"/>
</dbReference>
<evidence type="ECO:0000256" key="5">
    <source>
        <dbReference type="ARBA" id="ARBA00044801"/>
    </source>
</evidence>
<evidence type="ECO:0000259" key="7">
    <source>
        <dbReference type="Pfam" id="PF09759"/>
    </source>
</evidence>
<dbReference type="PANTHER" id="PTHR13255:SF0">
    <property type="entry name" value="ATAXIN-10"/>
    <property type="match status" value="1"/>
</dbReference>
<evidence type="ECO:0000313" key="8">
    <source>
        <dbReference type="EMBL" id="QPG74583.1"/>
    </source>
</evidence>
<dbReference type="KEGG" id="bnn:FOA43_001914"/>
<dbReference type="InterPro" id="IPR051374">
    <property type="entry name" value="Ataxin-10/CTR86_families"/>
</dbReference>
<evidence type="ECO:0000256" key="4">
    <source>
        <dbReference type="ARBA" id="ARBA00044746"/>
    </source>
</evidence>
<reference evidence="8" key="1">
    <citation type="submission" date="2020-10" db="EMBL/GenBank/DDBJ databases">
        <authorList>
            <person name="Roach M.J.R."/>
        </authorList>
    </citation>
    <scope>NUCLEOTIDE SEQUENCE</scope>
    <source>
        <strain evidence="8">CBS 1945</strain>
    </source>
</reference>
<sequence length="529" mass="60299">MEVINEVSRLVCKEKSADYLIPVEDNLSLENNYSMALKSLSVWISKIGKDQTARRLLAQSSSLWELIEQFLERESNSIRNEHDGEYARDRLRVLRGVVLLTSNVLGGVTQDNKMDFSKLQDQFSSLCVCFLQKKEVKVYDGIVVLGALACFQALSNLLVSLENQGKPIEWTENDFSAINAVVCTNCTGEDSRALWISMFRYLGKLTSSEDFVKSWLEDHLPDYKNLMVKYRKQVANNPDSIVPALNLSFHIITSAYIEKLVTILTLQDEQILETFLQAHKNEDEDSCLELNFDTEPTVLMILLRDTQIIVGSKDTGWTRESKIIVASWLMNYTLNLKTILTERCQTISVDSILKAYKWHLAPTLDSISSLLRFSTVTEMLNSYNFLSNILMLFEIVCKKTKRGRLDDAENDIDSSKMAGIKSMILEIIGYLVSGNFKNQELVRNQHSLELVLDSCNLDFDEPFIRERGILCIKSLLDNNRGNQDFIANLEAKGTKMDEKSREIMEDCGYQVEFEEGQVRLKAKGSIKEV</sequence>
<dbReference type="AlphaFoldDB" id="A0A875S0Z7"/>
<protein>
    <recommendedName>
        <fullName evidence="5">Ataxin-10 homolog</fullName>
    </recommendedName>
    <alternativeName>
        <fullName evidence="6">Copper transport protein 86</fullName>
    </alternativeName>
</protein>
<gene>
    <name evidence="8" type="ORF">FOA43_001914</name>
</gene>
<evidence type="ECO:0000256" key="1">
    <source>
        <dbReference type="ARBA" id="ARBA00008384"/>
    </source>
</evidence>
<keyword evidence="3" id="KW-0131">Cell cycle</keyword>
<dbReference type="InterPro" id="IPR019156">
    <property type="entry name" value="Ataxin-10_domain"/>
</dbReference>
<dbReference type="PANTHER" id="PTHR13255">
    <property type="entry name" value="ATAXIN-10"/>
    <property type="match status" value="1"/>
</dbReference>
<dbReference type="GeneID" id="62195315"/>
<keyword evidence="9" id="KW-1185">Reference proteome</keyword>
<dbReference type="Pfam" id="PF09759">
    <property type="entry name" value="Atx10homo_assoc"/>
    <property type="match status" value="1"/>
</dbReference>
<dbReference type="OrthoDB" id="379794at2759"/>
<dbReference type="InterPro" id="IPR016024">
    <property type="entry name" value="ARM-type_fold"/>
</dbReference>
<evidence type="ECO:0000256" key="3">
    <source>
        <dbReference type="ARBA" id="ARBA00023306"/>
    </source>
</evidence>
<evidence type="ECO:0000256" key="2">
    <source>
        <dbReference type="ARBA" id="ARBA00022618"/>
    </source>
</evidence>
<dbReference type="RefSeq" id="XP_038778148.1">
    <property type="nucleotide sequence ID" value="XM_038922220.1"/>
</dbReference>